<evidence type="ECO:0000313" key="1">
    <source>
        <dbReference type="EMBL" id="KAK7362068.1"/>
    </source>
</evidence>
<protein>
    <submittedName>
        <fullName evidence="1">Uncharacterized protein</fullName>
    </submittedName>
</protein>
<accession>A0AAN9N169</accession>
<organism evidence="1 2">
    <name type="scientific">Canavalia gladiata</name>
    <name type="common">Sword bean</name>
    <name type="synonym">Dolichos gladiatus</name>
    <dbReference type="NCBI Taxonomy" id="3824"/>
    <lineage>
        <taxon>Eukaryota</taxon>
        <taxon>Viridiplantae</taxon>
        <taxon>Streptophyta</taxon>
        <taxon>Embryophyta</taxon>
        <taxon>Tracheophyta</taxon>
        <taxon>Spermatophyta</taxon>
        <taxon>Magnoliopsida</taxon>
        <taxon>eudicotyledons</taxon>
        <taxon>Gunneridae</taxon>
        <taxon>Pentapetalae</taxon>
        <taxon>rosids</taxon>
        <taxon>fabids</taxon>
        <taxon>Fabales</taxon>
        <taxon>Fabaceae</taxon>
        <taxon>Papilionoideae</taxon>
        <taxon>50 kb inversion clade</taxon>
        <taxon>NPAAA clade</taxon>
        <taxon>indigoferoid/millettioid clade</taxon>
        <taxon>Phaseoleae</taxon>
        <taxon>Canavalia</taxon>
    </lineage>
</organism>
<dbReference type="Proteomes" id="UP001367508">
    <property type="component" value="Unassembled WGS sequence"/>
</dbReference>
<dbReference type="AlphaFoldDB" id="A0AAN9N169"/>
<keyword evidence="2" id="KW-1185">Reference proteome</keyword>
<dbReference type="EMBL" id="JAYMYQ010000001">
    <property type="protein sequence ID" value="KAK7362068.1"/>
    <property type="molecule type" value="Genomic_DNA"/>
</dbReference>
<gene>
    <name evidence="1" type="ORF">VNO77_04168</name>
</gene>
<comment type="caution">
    <text evidence="1">The sequence shown here is derived from an EMBL/GenBank/DDBJ whole genome shotgun (WGS) entry which is preliminary data.</text>
</comment>
<proteinExistence type="predicted"/>
<name>A0AAN9N169_CANGL</name>
<sequence>MLLLIILRPVDVCILIGLCDKYPFGLGEEKGLSIYGCCESSPSLDRKHLQGIEWREFCLGFSGLREWTRERE</sequence>
<reference evidence="1 2" key="1">
    <citation type="submission" date="2024-01" db="EMBL/GenBank/DDBJ databases">
        <title>The genomes of 5 underutilized Papilionoideae crops provide insights into root nodulation and disease resistanc.</title>
        <authorList>
            <person name="Jiang F."/>
        </authorList>
    </citation>
    <scope>NUCLEOTIDE SEQUENCE [LARGE SCALE GENOMIC DNA]</scope>
    <source>
        <strain evidence="1">LVBAO_FW01</strain>
        <tissue evidence="1">Leaves</tissue>
    </source>
</reference>
<evidence type="ECO:0000313" key="2">
    <source>
        <dbReference type="Proteomes" id="UP001367508"/>
    </source>
</evidence>